<dbReference type="InterPro" id="IPR036388">
    <property type="entry name" value="WH-like_DNA-bd_sf"/>
</dbReference>
<dbReference type="InterPro" id="IPR000944">
    <property type="entry name" value="Tscrpt_reg_Rrf2"/>
</dbReference>
<evidence type="ECO:0000313" key="3">
    <source>
        <dbReference type="Proteomes" id="UP001197770"/>
    </source>
</evidence>
<reference evidence="2 3" key="1">
    <citation type="submission" date="2021-11" db="EMBL/GenBank/DDBJ databases">
        <title>Seasonal and diel survey of microbial diversity of the Tyrrhenian coast.</title>
        <authorList>
            <person name="Gattoni G."/>
            <person name="Corral P."/>
        </authorList>
    </citation>
    <scope>NUCLEOTIDE SEQUENCE [LARGE SCALE GENOMIC DNA]</scope>
    <source>
        <strain evidence="2 3">Mr9</strain>
    </source>
</reference>
<dbReference type="Pfam" id="PF02082">
    <property type="entry name" value="Rrf2"/>
    <property type="match status" value="1"/>
</dbReference>
<dbReference type="InterPro" id="IPR036390">
    <property type="entry name" value="WH_DNA-bd_sf"/>
</dbReference>
<dbReference type="Proteomes" id="UP001197770">
    <property type="component" value="Unassembled WGS sequence"/>
</dbReference>
<comment type="caution">
    <text evidence="2">The sequence shown here is derived from an EMBL/GenBank/DDBJ whole genome shotgun (WGS) entry which is preliminary data.</text>
</comment>
<evidence type="ECO:0000256" key="1">
    <source>
        <dbReference type="ARBA" id="ARBA00023125"/>
    </source>
</evidence>
<sequence length="138" mass="15502">MLSSRVKYAIHALLYIHEQKAHTPLSAKKIADAKKIPFKFLESILQELKQAAIIKSQRGPSGGYGFLKSPDDVTIAAIMRIIDGPIALTSCTSENFYDTCDECMSEHECEIKTVFRDLRKEMLPVLNRSISELSKLSK</sequence>
<dbReference type="PROSITE" id="PS51197">
    <property type="entry name" value="HTH_RRF2_2"/>
    <property type="match status" value="1"/>
</dbReference>
<gene>
    <name evidence="2" type="ORF">LLW17_09985</name>
</gene>
<proteinExistence type="predicted"/>
<dbReference type="Gene3D" id="1.10.10.10">
    <property type="entry name" value="Winged helix-like DNA-binding domain superfamily/Winged helix DNA-binding domain"/>
    <property type="match status" value="1"/>
</dbReference>
<evidence type="ECO:0000313" key="2">
    <source>
        <dbReference type="EMBL" id="MCC4213048.1"/>
    </source>
</evidence>
<dbReference type="EMBL" id="JAJGMW010000011">
    <property type="protein sequence ID" value="MCC4213048.1"/>
    <property type="molecule type" value="Genomic_DNA"/>
</dbReference>
<dbReference type="PANTHER" id="PTHR33221:SF5">
    <property type="entry name" value="HTH-TYPE TRANSCRIPTIONAL REGULATOR ISCR"/>
    <property type="match status" value="1"/>
</dbReference>
<dbReference type="SUPFAM" id="SSF46785">
    <property type="entry name" value="Winged helix' DNA-binding domain"/>
    <property type="match status" value="1"/>
</dbReference>
<name>A0ABS8GTF5_9FLAO</name>
<dbReference type="PANTHER" id="PTHR33221">
    <property type="entry name" value="WINGED HELIX-TURN-HELIX TRANSCRIPTIONAL REGULATOR, RRF2 FAMILY"/>
    <property type="match status" value="1"/>
</dbReference>
<protein>
    <submittedName>
        <fullName evidence="2">Rrf2 family transcriptional regulator</fullName>
    </submittedName>
</protein>
<dbReference type="NCBIfam" id="TIGR00738">
    <property type="entry name" value="rrf2_super"/>
    <property type="match status" value="1"/>
</dbReference>
<dbReference type="RefSeq" id="WP_228230114.1">
    <property type="nucleotide sequence ID" value="NZ_JAJGMW010000011.1"/>
</dbReference>
<accession>A0ABS8GTF5</accession>
<keyword evidence="1" id="KW-0238">DNA-binding</keyword>
<organism evidence="2 3">
    <name type="scientific">Leeuwenhoekiella parthenopeia</name>
    <dbReference type="NCBI Taxonomy" id="2890320"/>
    <lineage>
        <taxon>Bacteria</taxon>
        <taxon>Pseudomonadati</taxon>
        <taxon>Bacteroidota</taxon>
        <taxon>Flavobacteriia</taxon>
        <taxon>Flavobacteriales</taxon>
        <taxon>Flavobacteriaceae</taxon>
        <taxon>Leeuwenhoekiella</taxon>
    </lineage>
</organism>
<keyword evidence="3" id="KW-1185">Reference proteome</keyword>